<name>V8QWY0_9BURK</name>
<dbReference type="STRING" id="1424334.W822_02935"/>
<dbReference type="InterPro" id="IPR002347">
    <property type="entry name" value="SDR_fam"/>
</dbReference>
<reference evidence="2 3" key="1">
    <citation type="journal article" date="2014" name="Genome Announc.">
        <title>Draft Genome Sequence of Advenella kashmirensis Strain W13003, a Polycyclic Aromatic Hydrocarbon-Degrading Bacterium.</title>
        <authorList>
            <person name="Wang X."/>
            <person name="Jin D."/>
            <person name="Zhou L."/>
            <person name="Wu L."/>
            <person name="An W."/>
            <person name="Zhao L."/>
        </authorList>
    </citation>
    <scope>NUCLEOTIDE SEQUENCE [LARGE SCALE GENOMIC DNA]</scope>
    <source>
        <strain evidence="2 3">W13003</strain>
    </source>
</reference>
<gene>
    <name evidence="2" type="ORF">W822_02935</name>
</gene>
<evidence type="ECO:0000256" key="1">
    <source>
        <dbReference type="ARBA" id="ARBA00006484"/>
    </source>
</evidence>
<comment type="caution">
    <text evidence="2">The sequence shown here is derived from an EMBL/GenBank/DDBJ whole genome shotgun (WGS) entry which is preliminary data.</text>
</comment>
<dbReference type="PANTHER" id="PTHR42760">
    <property type="entry name" value="SHORT-CHAIN DEHYDROGENASES/REDUCTASES FAMILY MEMBER"/>
    <property type="match status" value="1"/>
</dbReference>
<dbReference type="OrthoDB" id="9178657at2"/>
<dbReference type="eggNOG" id="COG1028">
    <property type="taxonomic scope" value="Bacteria"/>
</dbReference>
<dbReference type="PRINTS" id="PR00081">
    <property type="entry name" value="GDHRDH"/>
</dbReference>
<dbReference type="FunFam" id="3.40.50.720:FF:000084">
    <property type="entry name" value="Short-chain dehydrogenase reductase"/>
    <property type="match status" value="1"/>
</dbReference>
<dbReference type="EMBL" id="AYXT01000001">
    <property type="protein sequence ID" value="ETF04142.1"/>
    <property type="molecule type" value="Genomic_DNA"/>
</dbReference>
<sequence>MTDRLKGKTALILGAGCVSDGWGNGNATAVAFAREGANIVSVDIDEDAAARTADLVRKEGGSAIHVKADVADFEEVDQAVQLAVETYGRVDILHNNAGANAKGGPVETSEEDWDRVMQVNAKGAFLGCKAVIPVMKRQGGGSIIHISSIASVSWTGHPFIAYHASKAALNHMTHVIAVQHAADNIRCNCISPGLIDSPRIYGTILSFYDGDVERMRRERSQSVPLKRMGDVWDIANAAVFFASDESKYVTGVVMPVDGGITCAIPH</sequence>
<accession>V8QWY0</accession>
<organism evidence="2 3">
    <name type="scientific">Advenella kashmirensis W13003</name>
    <dbReference type="NCBI Taxonomy" id="1424334"/>
    <lineage>
        <taxon>Bacteria</taxon>
        <taxon>Pseudomonadati</taxon>
        <taxon>Pseudomonadota</taxon>
        <taxon>Betaproteobacteria</taxon>
        <taxon>Burkholderiales</taxon>
        <taxon>Alcaligenaceae</taxon>
    </lineage>
</organism>
<evidence type="ECO:0000313" key="3">
    <source>
        <dbReference type="Proteomes" id="UP000018733"/>
    </source>
</evidence>
<protein>
    <submittedName>
        <fullName evidence="2">Oxidoreductase</fullName>
    </submittedName>
</protein>
<dbReference type="Pfam" id="PF13561">
    <property type="entry name" value="adh_short_C2"/>
    <property type="match status" value="1"/>
</dbReference>
<dbReference type="NCBIfam" id="NF005559">
    <property type="entry name" value="PRK07231.1"/>
    <property type="match status" value="1"/>
</dbReference>
<dbReference type="Gene3D" id="3.40.50.720">
    <property type="entry name" value="NAD(P)-binding Rossmann-like Domain"/>
    <property type="match status" value="1"/>
</dbReference>
<evidence type="ECO:0000313" key="2">
    <source>
        <dbReference type="EMBL" id="ETF04142.1"/>
    </source>
</evidence>
<dbReference type="GO" id="GO:0016616">
    <property type="term" value="F:oxidoreductase activity, acting on the CH-OH group of donors, NAD or NADP as acceptor"/>
    <property type="evidence" value="ECO:0007669"/>
    <property type="project" value="TreeGrafter"/>
</dbReference>
<dbReference type="PRINTS" id="PR00080">
    <property type="entry name" value="SDRFAMILY"/>
</dbReference>
<dbReference type="RefSeq" id="WP_024003654.1">
    <property type="nucleotide sequence ID" value="NZ_KI650979.1"/>
</dbReference>
<dbReference type="HOGENOM" id="CLU_010194_1_0_4"/>
<dbReference type="SUPFAM" id="SSF51735">
    <property type="entry name" value="NAD(P)-binding Rossmann-fold domains"/>
    <property type="match status" value="1"/>
</dbReference>
<dbReference type="Proteomes" id="UP000018733">
    <property type="component" value="Unassembled WGS sequence"/>
</dbReference>
<dbReference type="CDD" id="cd05233">
    <property type="entry name" value="SDR_c"/>
    <property type="match status" value="1"/>
</dbReference>
<proteinExistence type="inferred from homology"/>
<comment type="similarity">
    <text evidence="1">Belongs to the short-chain dehydrogenases/reductases (SDR) family.</text>
</comment>
<dbReference type="AlphaFoldDB" id="V8QWY0"/>
<keyword evidence="3" id="KW-1185">Reference proteome</keyword>
<dbReference type="InterPro" id="IPR036291">
    <property type="entry name" value="NAD(P)-bd_dom_sf"/>
</dbReference>
<dbReference type="PATRIC" id="fig|1424334.3.peg.588"/>